<comment type="caution">
    <text evidence="2">The sequence shown here is derived from an EMBL/GenBank/DDBJ whole genome shotgun (WGS) entry which is preliminary data.</text>
</comment>
<gene>
    <name evidence="2" type="ORF">O181_087315</name>
</gene>
<dbReference type="AlphaFoldDB" id="A0A9Q3IPK5"/>
<sequence>MKDNFKPLTTQLQGNPAVTPSDTYHVQKGKGDRNNNFLIKPKKWTPISTQRARKPQNSASIQGKPPLIASTGRITVINPVLNYEGEFPKAVEQKFVQRKVKGKYLKNTKLLTNTMFSVQLRDLGVSRNQPENRKGLLISRRPRFEQHGEWQDTKGDFYPSNSTNTSKMRTGQIWIKYFSSTNPSKTCSNGASRTRHLNWLQAGQKIGQASRIYCGIPYHFFSPGSSS</sequence>
<evidence type="ECO:0000256" key="1">
    <source>
        <dbReference type="SAM" id="MobiDB-lite"/>
    </source>
</evidence>
<reference evidence="2" key="1">
    <citation type="submission" date="2021-03" db="EMBL/GenBank/DDBJ databases">
        <title>Draft genome sequence of rust myrtle Austropuccinia psidii MF-1, a brazilian biotype.</title>
        <authorList>
            <person name="Quecine M.C."/>
            <person name="Pachon D.M.R."/>
            <person name="Bonatelli M.L."/>
            <person name="Correr F.H."/>
            <person name="Franceschini L.M."/>
            <person name="Leite T.F."/>
            <person name="Margarido G.R.A."/>
            <person name="Almeida C.A."/>
            <person name="Ferrarezi J.A."/>
            <person name="Labate C.A."/>
        </authorList>
    </citation>
    <scope>NUCLEOTIDE SEQUENCE</scope>
    <source>
        <strain evidence="2">MF-1</strain>
    </source>
</reference>
<dbReference type="Proteomes" id="UP000765509">
    <property type="component" value="Unassembled WGS sequence"/>
</dbReference>
<name>A0A9Q3IPK5_9BASI</name>
<evidence type="ECO:0000313" key="2">
    <source>
        <dbReference type="EMBL" id="MBW0547600.1"/>
    </source>
</evidence>
<feature type="compositionally biased region" description="Polar residues" evidence="1">
    <location>
        <begin position="46"/>
        <end position="61"/>
    </location>
</feature>
<organism evidence="2 3">
    <name type="scientific">Austropuccinia psidii MF-1</name>
    <dbReference type="NCBI Taxonomy" id="1389203"/>
    <lineage>
        <taxon>Eukaryota</taxon>
        <taxon>Fungi</taxon>
        <taxon>Dikarya</taxon>
        <taxon>Basidiomycota</taxon>
        <taxon>Pucciniomycotina</taxon>
        <taxon>Pucciniomycetes</taxon>
        <taxon>Pucciniales</taxon>
        <taxon>Sphaerophragmiaceae</taxon>
        <taxon>Austropuccinia</taxon>
    </lineage>
</organism>
<keyword evidence="3" id="KW-1185">Reference proteome</keyword>
<evidence type="ECO:0000313" key="3">
    <source>
        <dbReference type="Proteomes" id="UP000765509"/>
    </source>
</evidence>
<proteinExistence type="predicted"/>
<protein>
    <submittedName>
        <fullName evidence="2">Uncharacterized protein</fullName>
    </submittedName>
</protein>
<feature type="region of interest" description="Disordered" evidence="1">
    <location>
        <begin position="45"/>
        <end position="66"/>
    </location>
</feature>
<accession>A0A9Q3IPK5</accession>
<dbReference type="EMBL" id="AVOT02052679">
    <property type="protein sequence ID" value="MBW0547600.1"/>
    <property type="molecule type" value="Genomic_DNA"/>
</dbReference>